<dbReference type="Pfam" id="PF06580">
    <property type="entry name" value="His_kinase"/>
    <property type="match status" value="1"/>
</dbReference>
<dbReference type="InterPro" id="IPR010559">
    <property type="entry name" value="Sig_transdc_His_kin_internal"/>
</dbReference>
<comment type="caution">
    <text evidence="3">The sequence shown here is derived from an EMBL/GenBank/DDBJ whole genome shotgun (WGS) entry which is preliminary data.</text>
</comment>
<sequence length="355" mass="40909">MVEKKAGIMKFIVILTMNFSNRKASPVQLQYVIWGIMFLVTFFSMLPMDGPGQSVIYAALNILFYAIIVYGNLNFLMHFFYEKGRIVQYVTGSILFLVLAGTARAGLILFIYNRFFAEKPTPFGIKAIAYSIFTGLVVYVVSFIIRLALRYFTLKQQADEIIAQKSQVELDLLKSQVQPHFLFNTLNNIYYEAYRESPRTALFIERLSEIMRYFVDESPRKVVTLGTEIQFLENYIALERIRIRHEVAITFTRQCNSATGIPPMLLMTFVENIFKHGIDKSITGNEVNISLVQSDAHLVFQTMNLLHIQQTDTATRGFGIKNLEKRLSLLFGNNFELRTWTAGKYYHAFLKIPIQ</sequence>
<dbReference type="Gene3D" id="3.30.565.10">
    <property type="entry name" value="Histidine kinase-like ATPase, C-terminal domain"/>
    <property type="match status" value="1"/>
</dbReference>
<keyword evidence="1" id="KW-0472">Membrane</keyword>
<evidence type="ECO:0000259" key="2">
    <source>
        <dbReference type="Pfam" id="PF06580"/>
    </source>
</evidence>
<protein>
    <recommendedName>
        <fullName evidence="2">Signal transduction histidine kinase internal region domain-containing protein</fullName>
    </recommendedName>
</protein>
<organism evidence="3 4">
    <name type="scientific">Niastella koreensis</name>
    <dbReference type="NCBI Taxonomy" id="354356"/>
    <lineage>
        <taxon>Bacteria</taxon>
        <taxon>Pseudomonadati</taxon>
        <taxon>Bacteroidota</taxon>
        <taxon>Chitinophagia</taxon>
        <taxon>Chitinophagales</taxon>
        <taxon>Chitinophagaceae</taxon>
        <taxon>Niastella</taxon>
    </lineage>
</organism>
<proteinExistence type="predicted"/>
<gene>
    <name evidence="3" type="ORF">A4D02_21115</name>
</gene>
<dbReference type="InterPro" id="IPR036890">
    <property type="entry name" value="HATPase_C_sf"/>
</dbReference>
<dbReference type="PANTHER" id="PTHR34220">
    <property type="entry name" value="SENSOR HISTIDINE KINASE YPDA"/>
    <property type="match status" value="1"/>
</dbReference>
<dbReference type="PANTHER" id="PTHR34220:SF7">
    <property type="entry name" value="SENSOR HISTIDINE KINASE YPDA"/>
    <property type="match status" value="1"/>
</dbReference>
<feature type="transmembrane region" description="Helical" evidence="1">
    <location>
        <begin position="94"/>
        <end position="115"/>
    </location>
</feature>
<feature type="transmembrane region" description="Helical" evidence="1">
    <location>
        <begin position="127"/>
        <end position="149"/>
    </location>
</feature>
<reference evidence="3 4" key="1">
    <citation type="submission" date="2016-04" db="EMBL/GenBank/DDBJ databases">
        <authorList>
            <person name="Chen L."/>
            <person name="Zhuang W."/>
            <person name="Wang G."/>
        </authorList>
    </citation>
    <scope>NUCLEOTIDE SEQUENCE [LARGE SCALE GENOMIC DNA]</scope>
    <source>
        <strain evidence="4">GR20</strain>
    </source>
</reference>
<evidence type="ECO:0000313" key="3">
    <source>
        <dbReference type="EMBL" id="OQP54178.1"/>
    </source>
</evidence>
<feature type="transmembrane region" description="Helical" evidence="1">
    <location>
        <begin position="54"/>
        <end position="73"/>
    </location>
</feature>
<dbReference type="Proteomes" id="UP000192277">
    <property type="component" value="Unassembled WGS sequence"/>
</dbReference>
<dbReference type="EMBL" id="LWBO01000002">
    <property type="protein sequence ID" value="OQP54178.1"/>
    <property type="molecule type" value="Genomic_DNA"/>
</dbReference>
<feature type="transmembrane region" description="Helical" evidence="1">
    <location>
        <begin position="31"/>
        <end position="48"/>
    </location>
</feature>
<keyword evidence="1" id="KW-1133">Transmembrane helix</keyword>
<keyword evidence="4" id="KW-1185">Reference proteome</keyword>
<evidence type="ECO:0000256" key="1">
    <source>
        <dbReference type="SAM" id="Phobius"/>
    </source>
</evidence>
<keyword evidence="1" id="KW-0812">Transmembrane</keyword>
<evidence type="ECO:0000313" key="4">
    <source>
        <dbReference type="Proteomes" id="UP000192277"/>
    </source>
</evidence>
<accession>A0ABX3P448</accession>
<feature type="domain" description="Signal transduction histidine kinase internal region" evidence="2">
    <location>
        <begin position="169"/>
        <end position="245"/>
    </location>
</feature>
<dbReference type="InterPro" id="IPR050640">
    <property type="entry name" value="Bact_2-comp_sensor_kinase"/>
</dbReference>
<name>A0ABX3P448_9BACT</name>